<accession>C0QC40</accession>
<sequence>MANSKIPGFFSYELDAKAEENPEFEILTFENGIHADEVLTYGTIVTHGRKLAQKLKDSGFGKGDVLALFMRNHPEFIYSLYAANVVGAVLLPIDPRTKGKRLEFVLKDSKARGVIFTSEFKEEILPVLNRLPEIEIIGVASKGGMERPTGLPDLEAVWSASNAPLPEDRCEDLDAPMEIIYTSGTTGDPKGVILKNSRLAPFGMLAKGVFQYNETDKLYTGLSMTHGC</sequence>
<dbReference type="InterPro" id="IPR042099">
    <property type="entry name" value="ANL_N_sf"/>
</dbReference>
<dbReference type="GO" id="GO:0016874">
    <property type="term" value="F:ligase activity"/>
    <property type="evidence" value="ECO:0007669"/>
    <property type="project" value="UniProtKB-KW"/>
</dbReference>
<dbReference type="HOGENOM" id="CLU_1213217_0_0_7"/>
<protein>
    <submittedName>
        <fullName evidence="2">CaiC2</fullName>
        <ecNumber evidence="2">6.2.1.-</ecNumber>
    </submittedName>
</protein>
<dbReference type="InterPro" id="IPR000873">
    <property type="entry name" value="AMP-dep_synth/lig_dom"/>
</dbReference>
<name>C0QC40_DESAH</name>
<dbReference type="Pfam" id="PF00501">
    <property type="entry name" value="AMP-binding"/>
    <property type="match status" value="1"/>
</dbReference>
<organism evidence="2 3">
    <name type="scientific">Desulforapulum autotrophicum (strain ATCC 43914 / DSM 3382 / VKM B-1955 / HRM2)</name>
    <name type="common">Desulfobacterium autotrophicum</name>
    <dbReference type="NCBI Taxonomy" id="177437"/>
    <lineage>
        <taxon>Bacteria</taxon>
        <taxon>Pseudomonadati</taxon>
        <taxon>Thermodesulfobacteriota</taxon>
        <taxon>Desulfobacteria</taxon>
        <taxon>Desulfobacterales</taxon>
        <taxon>Desulfobacteraceae</taxon>
        <taxon>Desulforapulum</taxon>
    </lineage>
</organism>
<dbReference type="eggNOG" id="COG0318">
    <property type="taxonomic scope" value="Bacteria"/>
</dbReference>
<dbReference type="Gene3D" id="3.40.50.12780">
    <property type="entry name" value="N-terminal domain of ligase-like"/>
    <property type="match status" value="1"/>
</dbReference>
<keyword evidence="2" id="KW-0436">Ligase</keyword>
<dbReference type="KEGG" id="dat:HRM2_39990"/>
<reference evidence="2 3" key="1">
    <citation type="journal article" date="2009" name="Environ. Microbiol.">
        <title>Genome sequence of Desulfobacterium autotrophicum HRM2, a marine sulfate reducer oxidizing organic carbon completely to carbon dioxide.</title>
        <authorList>
            <person name="Strittmatter A.W."/>
            <person name="Liesegang H."/>
            <person name="Rabus R."/>
            <person name="Decker I."/>
            <person name="Amann J."/>
            <person name="Andres S."/>
            <person name="Henne A."/>
            <person name="Fricke W.F."/>
            <person name="Martinez-Arias R."/>
            <person name="Bartels D."/>
            <person name="Goesmann A."/>
            <person name="Krause L."/>
            <person name="Puehler A."/>
            <person name="Klenk H.P."/>
            <person name="Richter M."/>
            <person name="Schuler M."/>
            <person name="Gloeckner F.O."/>
            <person name="Meyerdierks A."/>
            <person name="Gottschalk G."/>
            <person name="Amann R."/>
        </authorList>
    </citation>
    <scope>NUCLEOTIDE SEQUENCE [LARGE SCALE GENOMIC DNA]</scope>
    <source>
        <strain evidence="3">ATCC 43914 / DSM 3382 / HRM2</strain>
    </source>
</reference>
<dbReference type="InterPro" id="IPR050237">
    <property type="entry name" value="ATP-dep_AMP-bd_enzyme"/>
</dbReference>
<dbReference type="PANTHER" id="PTHR43767">
    <property type="entry name" value="LONG-CHAIN-FATTY-ACID--COA LIGASE"/>
    <property type="match status" value="1"/>
</dbReference>
<dbReference type="EC" id="6.2.1.-" evidence="2"/>
<evidence type="ECO:0000313" key="2">
    <source>
        <dbReference type="EMBL" id="ACN17057.1"/>
    </source>
</evidence>
<dbReference type="InterPro" id="IPR020845">
    <property type="entry name" value="AMP-binding_CS"/>
</dbReference>
<evidence type="ECO:0000259" key="1">
    <source>
        <dbReference type="Pfam" id="PF00501"/>
    </source>
</evidence>
<evidence type="ECO:0000313" key="3">
    <source>
        <dbReference type="Proteomes" id="UP000000442"/>
    </source>
</evidence>
<dbReference type="Proteomes" id="UP000000442">
    <property type="component" value="Chromosome"/>
</dbReference>
<gene>
    <name evidence="2" type="primary">caiC2</name>
    <name evidence="2" type="ordered locus">HRM2_39990</name>
</gene>
<proteinExistence type="predicted"/>
<dbReference type="PANTHER" id="PTHR43767:SF1">
    <property type="entry name" value="NONRIBOSOMAL PEPTIDE SYNTHASE PES1 (EUROFUNG)-RELATED"/>
    <property type="match status" value="1"/>
</dbReference>
<feature type="domain" description="AMP-dependent synthetase/ligase" evidence="1">
    <location>
        <begin position="15"/>
        <end position="226"/>
    </location>
</feature>
<dbReference type="EMBL" id="CP001087">
    <property type="protein sequence ID" value="ACN17057.1"/>
    <property type="molecule type" value="Genomic_DNA"/>
</dbReference>
<dbReference type="SUPFAM" id="SSF56801">
    <property type="entry name" value="Acetyl-CoA synthetase-like"/>
    <property type="match status" value="1"/>
</dbReference>
<dbReference type="RefSeq" id="WP_015905792.1">
    <property type="nucleotide sequence ID" value="NC_012108.1"/>
</dbReference>
<dbReference type="STRING" id="177437.HRM2_39990"/>
<dbReference type="AlphaFoldDB" id="C0QC40"/>
<dbReference type="PROSITE" id="PS00455">
    <property type="entry name" value="AMP_BINDING"/>
    <property type="match status" value="1"/>
</dbReference>
<keyword evidence="3" id="KW-1185">Reference proteome</keyword>
<dbReference type="OrthoDB" id="5483897at2"/>